<dbReference type="FunCoup" id="F2ULJ4">
    <property type="interactions" value="1129"/>
</dbReference>
<dbReference type="PANTHER" id="PTHR10159:SF519">
    <property type="entry name" value="DUAL SPECIFICITY PROTEIN PHOSPHATASE MPK3"/>
    <property type="match status" value="1"/>
</dbReference>
<comment type="similarity">
    <text evidence="1">Belongs to the protein-tyrosine phosphatase family. Non-receptor class dual specificity subfamily.</text>
</comment>
<evidence type="ECO:0000313" key="8">
    <source>
        <dbReference type="EMBL" id="EGD77993.1"/>
    </source>
</evidence>
<gene>
    <name evidence="8" type="ORF">PTSG_09628</name>
</gene>
<dbReference type="OMA" id="GNDQRCI"/>
<evidence type="ECO:0000259" key="7">
    <source>
        <dbReference type="PROSITE" id="PS50206"/>
    </source>
</evidence>
<protein>
    <submittedName>
        <fullName evidence="8">Uncharacterized protein</fullName>
    </submittedName>
</protein>
<dbReference type="GO" id="GO:0017017">
    <property type="term" value="F:MAP kinase tyrosine/serine/threonine phosphatase activity"/>
    <property type="evidence" value="ECO:0007669"/>
    <property type="project" value="InterPro"/>
</dbReference>
<dbReference type="Pfam" id="PF00782">
    <property type="entry name" value="DSPc"/>
    <property type="match status" value="1"/>
</dbReference>
<dbReference type="AlphaFoldDB" id="F2ULJ4"/>
<dbReference type="EMBL" id="GL832980">
    <property type="protein sequence ID" value="EGD77993.1"/>
    <property type="molecule type" value="Genomic_DNA"/>
</dbReference>
<dbReference type="SUPFAM" id="SSF52799">
    <property type="entry name" value="(Phosphotyrosine protein) phosphatases II"/>
    <property type="match status" value="1"/>
</dbReference>
<dbReference type="Pfam" id="PF00581">
    <property type="entry name" value="Rhodanese"/>
    <property type="match status" value="1"/>
</dbReference>
<evidence type="ECO:0000256" key="1">
    <source>
        <dbReference type="ARBA" id="ARBA00008601"/>
    </source>
</evidence>
<dbReference type="PROSITE" id="PS00383">
    <property type="entry name" value="TYR_PHOSPHATASE_1"/>
    <property type="match status" value="1"/>
</dbReference>
<comment type="catalytic activity">
    <reaction evidence="4">
        <text>O-phospho-L-threonyl-[protein] + H2O = L-threonyl-[protein] + phosphate</text>
        <dbReference type="Rhea" id="RHEA:47004"/>
        <dbReference type="Rhea" id="RHEA-COMP:11060"/>
        <dbReference type="Rhea" id="RHEA-COMP:11605"/>
        <dbReference type="ChEBI" id="CHEBI:15377"/>
        <dbReference type="ChEBI" id="CHEBI:30013"/>
        <dbReference type="ChEBI" id="CHEBI:43474"/>
        <dbReference type="ChEBI" id="CHEBI:61977"/>
        <dbReference type="EC" id="3.1.3.16"/>
    </reaction>
</comment>
<accession>F2ULJ4</accession>
<dbReference type="InterPro" id="IPR020422">
    <property type="entry name" value="TYR_PHOSPHATASE_DUAL_dom"/>
</dbReference>
<proteinExistence type="inferred from homology"/>
<dbReference type="OrthoDB" id="165342at2759"/>
<dbReference type="eggNOG" id="KOG1717">
    <property type="taxonomic scope" value="Eukaryota"/>
</dbReference>
<evidence type="ECO:0000256" key="4">
    <source>
        <dbReference type="ARBA" id="ARBA00048336"/>
    </source>
</evidence>
<dbReference type="InterPro" id="IPR000387">
    <property type="entry name" value="Tyr_Pase_dom"/>
</dbReference>
<dbReference type="InterPro" id="IPR001763">
    <property type="entry name" value="Rhodanese-like_dom"/>
</dbReference>
<reference evidence="8" key="1">
    <citation type="submission" date="2009-08" db="EMBL/GenBank/DDBJ databases">
        <title>Annotation of Salpingoeca rosetta.</title>
        <authorList>
            <consortium name="The Broad Institute Genome Sequencing Platform"/>
            <person name="Russ C."/>
            <person name="Cuomo C."/>
            <person name="Burger G."/>
            <person name="Gray M.W."/>
            <person name="Holland P.W.H."/>
            <person name="King N."/>
            <person name="Lang F.B.F."/>
            <person name="Roger A.J."/>
            <person name="Ruiz-Trillo I."/>
            <person name="Young S.K."/>
            <person name="Zeng Q."/>
            <person name="Gargeya S."/>
            <person name="Alvarado L."/>
            <person name="Berlin A."/>
            <person name="Chapman S.B."/>
            <person name="Chen Z."/>
            <person name="Freedman E."/>
            <person name="Gellesch M."/>
            <person name="Goldberg J."/>
            <person name="Griggs A."/>
            <person name="Gujja S."/>
            <person name="Heilman E."/>
            <person name="Heiman D."/>
            <person name="Howarth C."/>
            <person name="Mehta T."/>
            <person name="Neiman D."/>
            <person name="Pearson M."/>
            <person name="Roberts A."/>
            <person name="Saif S."/>
            <person name="Shea T."/>
            <person name="Shenoy N."/>
            <person name="Sisk P."/>
            <person name="Stolte C."/>
            <person name="Sykes S."/>
            <person name="White J."/>
            <person name="Yandava C."/>
            <person name="Haas B."/>
            <person name="Nusbaum C."/>
            <person name="Birren B."/>
        </authorList>
    </citation>
    <scope>NUCLEOTIDE SEQUENCE [LARGE SCALE GENOMIC DNA]</scope>
    <source>
        <strain evidence="8">ATCC 50818</strain>
    </source>
</reference>
<feature type="domain" description="Rhodanese" evidence="7">
    <location>
        <begin position="29"/>
        <end position="150"/>
    </location>
</feature>
<dbReference type="PROSITE" id="PS50056">
    <property type="entry name" value="TYR_PHOSPHATASE_2"/>
    <property type="match status" value="1"/>
</dbReference>
<dbReference type="InParanoid" id="F2ULJ4"/>
<dbReference type="SMART" id="SM00195">
    <property type="entry name" value="DSPc"/>
    <property type="match status" value="1"/>
</dbReference>
<dbReference type="GO" id="GO:0043409">
    <property type="term" value="P:negative regulation of MAPK cascade"/>
    <property type="evidence" value="ECO:0007669"/>
    <property type="project" value="TreeGrafter"/>
</dbReference>
<dbReference type="CDD" id="cd14498">
    <property type="entry name" value="DSP"/>
    <property type="match status" value="1"/>
</dbReference>
<evidence type="ECO:0000259" key="6">
    <source>
        <dbReference type="PROSITE" id="PS50056"/>
    </source>
</evidence>
<dbReference type="InterPro" id="IPR016130">
    <property type="entry name" value="Tyr_Pase_AS"/>
</dbReference>
<name>F2ULJ4_SALR5</name>
<dbReference type="PROSITE" id="PS50206">
    <property type="entry name" value="RHODANESE_3"/>
    <property type="match status" value="1"/>
</dbReference>
<dbReference type="RefSeq" id="XP_004990055.1">
    <property type="nucleotide sequence ID" value="XM_004989998.1"/>
</dbReference>
<dbReference type="PROSITE" id="PS50054">
    <property type="entry name" value="TYR_PHOSPHATASE_DUAL"/>
    <property type="match status" value="1"/>
</dbReference>
<dbReference type="PRINTS" id="PR01764">
    <property type="entry name" value="MAPKPHPHTASE"/>
</dbReference>
<dbReference type="CDD" id="cd01446">
    <property type="entry name" value="DSP_MapKP"/>
    <property type="match status" value="1"/>
</dbReference>
<dbReference type="FunFam" id="3.90.190.10:FF:000004">
    <property type="entry name" value="Protein phosphatase Slingshot homolog 2"/>
    <property type="match status" value="1"/>
</dbReference>
<dbReference type="SUPFAM" id="SSF52821">
    <property type="entry name" value="Rhodanese/Cell cycle control phosphatase"/>
    <property type="match status" value="1"/>
</dbReference>
<evidence type="ECO:0000256" key="2">
    <source>
        <dbReference type="ARBA" id="ARBA00022801"/>
    </source>
</evidence>
<dbReference type="InterPro" id="IPR000340">
    <property type="entry name" value="Dual-sp_phosphatase_cat-dom"/>
</dbReference>
<evidence type="ECO:0000313" key="9">
    <source>
        <dbReference type="Proteomes" id="UP000007799"/>
    </source>
</evidence>
<dbReference type="GO" id="GO:0004722">
    <property type="term" value="F:protein serine/threonine phosphatase activity"/>
    <property type="evidence" value="ECO:0007669"/>
    <property type="project" value="UniProtKB-EC"/>
</dbReference>
<dbReference type="KEGG" id="sre:PTSG_09628"/>
<keyword evidence="3" id="KW-0904">Protein phosphatase</keyword>
<dbReference type="GeneID" id="16070607"/>
<evidence type="ECO:0000259" key="5">
    <source>
        <dbReference type="PROSITE" id="PS50054"/>
    </source>
</evidence>
<dbReference type="InterPro" id="IPR029021">
    <property type="entry name" value="Prot-tyrosine_phosphatase-like"/>
</dbReference>
<keyword evidence="9" id="KW-1185">Reference proteome</keyword>
<sequence>MQPHAMGDTVQATGMTPEELHELMFHNKDEKTLILIDTRPLSDYVVGHLVNAHTVKLSSMLLRRLAQNKIALKDLIKEDEREAFVTNCKADNNPVVVVYDAATTTADGAPYDQKNPLHVILRSLQHDGVPCYFLKGGFEAMKAKYDVVEASKGNVPAGIGFSLPVQQLQSADKQKTPTTPIERHHRDAEPCEILPYMYVGAEAHAEKEEIVRKHGITHILNLTTRSPTRHPHIEYCVIEILDSWNQNLIAHFGEAFEFIERAREAGGKVLVHCVAGISRSPSVAIAYLMFKNKMSLSDAYALVKKKRPSISPNLDFMAELQQYEKQIKAADPSFEASGWGVGLFGEEDRTSPSSLLA</sequence>
<dbReference type="GO" id="GO:0033550">
    <property type="term" value="F:MAP kinase tyrosine phosphatase activity"/>
    <property type="evidence" value="ECO:0007669"/>
    <property type="project" value="TreeGrafter"/>
</dbReference>
<dbReference type="InterPro" id="IPR036873">
    <property type="entry name" value="Rhodanese-like_dom_sf"/>
</dbReference>
<dbReference type="Proteomes" id="UP000007799">
    <property type="component" value="Unassembled WGS sequence"/>
</dbReference>
<dbReference type="GO" id="GO:0008330">
    <property type="term" value="F:protein tyrosine/threonine phosphatase activity"/>
    <property type="evidence" value="ECO:0007669"/>
    <property type="project" value="TreeGrafter"/>
</dbReference>
<organism evidence="9">
    <name type="scientific">Salpingoeca rosetta (strain ATCC 50818 / BSB-021)</name>
    <dbReference type="NCBI Taxonomy" id="946362"/>
    <lineage>
        <taxon>Eukaryota</taxon>
        <taxon>Choanoflagellata</taxon>
        <taxon>Craspedida</taxon>
        <taxon>Salpingoecidae</taxon>
        <taxon>Salpingoeca</taxon>
    </lineage>
</organism>
<keyword evidence="2" id="KW-0378">Hydrolase</keyword>
<dbReference type="GO" id="GO:0005737">
    <property type="term" value="C:cytoplasm"/>
    <property type="evidence" value="ECO:0007669"/>
    <property type="project" value="TreeGrafter"/>
</dbReference>
<dbReference type="Gene3D" id="3.40.250.10">
    <property type="entry name" value="Rhodanese-like domain"/>
    <property type="match status" value="1"/>
</dbReference>
<dbReference type="InterPro" id="IPR008343">
    <property type="entry name" value="MKP"/>
</dbReference>
<dbReference type="PANTHER" id="PTHR10159">
    <property type="entry name" value="DUAL SPECIFICITY PROTEIN PHOSPHATASE"/>
    <property type="match status" value="1"/>
</dbReference>
<dbReference type="STRING" id="946362.F2ULJ4"/>
<dbReference type="SMART" id="SM00450">
    <property type="entry name" value="RHOD"/>
    <property type="match status" value="1"/>
</dbReference>
<feature type="domain" description="Tyrosine specific protein phosphatases" evidence="6">
    <location>
        <begin position="250"/>
        <end position="310"/>
    </location>
</feature>
<evidence type="ECO:0000256" key="3">
    <source>
        <dbReference type="ARBA" id="ARBA00022912"/>
    </source>
</evidence>
<dbReference type="Gene3D" id="3.90.190.10">
    <property type="entry name" value="Protein tyrosine phosphatase superfamily"/>
    <property type="match status" value="1"/>
</dbReference>
<feature type="domain" description="Tyrosine-protein phosphatase" evidence="5">
    <location>
        <begin position="189"/>
        <end position="329"/>
    </location>
</feature>